<dbReference type="InterPro" id="IPR052018">
    <property type="entry name" value="PHP_domain"/>
</dbReference>
<gene>
    <name evidence="2" type="ORF">SAMN05443575_1022</name>
</gene>
<dbReference type="AlphaFoldDB" id="A0A1M5EVU0"/>
<dbReference type="SUPFAM" id="SSF89550">
    <property type="entry name" value="PHP domain-like"/>
    <property type="match status" value="1"/>
</dbReference>
<dbReference type="Gene3D" id="1.10.150.650">
    <property type="match status" value="1"/>
</dbReference>
<organism evidence="2 3">
    <name type="scientific">Jatrophihabitans endophyticus</name>
    <dbReference type="NCBI Taxonomy" id="1206085"/>
    <lineage>
        <taxon>Bacteria</taxon>
        <taxon>Bacillati</taxon>
        <taxon>Actinomycetota</taxon>
        <taxon>Actinomycetes</taxon>
        <taxon>Jatrophihabitantales</taxon>
        <taxon>Jatrophihabitantaceae</taxon>
        <taxon>Jatrophihabitans</taxon>
    </lineage>
</organism>
<evidence type="ECO:0000313" key="3">
    <source>
        <dbReference type="Proteomes" id="UP000186132"/>
    </source>
</evidence>
<dbReference type="CDD" id="cd07438">
    <property type="entry name" value="PHP_HisPPase_AMP"/>
    <property type="match status" value="1"/>
</dbReference>
<dbReference type="InterPro" id="IPR016195">
    <property type="entry name" value="Pol/histidinol_Pase-like"/>
</dbReference>
<dbReference type="GO" id="GO:0035312">
    <property type="term" value="F:5'-3' DNA exonuclease activity"/>
    <property type="evidence" value="ECO:0007669"/>
    <property type="project" value="TreeGrafter"/>
</dbReference>
<dbReference type="PANTHER" id="PTHR42924">
    <property type="entry name" value="EXONUCLEASE"/>
    <property type="match status" value="1"/>
</dbReference>
<dbReference type="SMART" id="SM00481">
    <property type="entry name" value="POLIIIAc"/>
    <property type="match status" value="1"/>
</dbReference>
<protein>
    <recommendedName>
        <fullName evidence="1">Polymerase/histidinol phosphatase N-terminal domain-containing protein</fullName>
    </recommendedName>
</protein>
<reference evidence="2 3" key="1">
    <citation type="submission" date="2016-11" db="EMBL/GenBank/DDBJ databases">
        <authorList>
            <person name="Jaros S."/>
            <person name="Januszkiewicz K."/>
            <person name="Wedrychowicz H."/>
        </authorList>
    </citation>
    <scope>NUCLEOTIDE SEQUENCE [LARGE SCALE GENOMIC DNA]</scope>
    <source>
        <strain evidence="2 3">DSM 45627</strain>
    </source>
</reference>
<sequence>MGTAGAGGPITWTSAMRIDLHTHSTASDGTDTPAELVRAAAEAGLDVVAVTDHDTTAGWDEALAARPAGLTVVRGVEFSCVHEDDAGRRISLHLLAYFVDAEDAAIRAEWQRLRDSRVTRGRTMVERLVADGYPISWAQVERLAAGGSVGRPHIGRALVEAGVVPDVTTAFGDLLTSRRPYYVRKADTDVFTAIRLVRGARGLPVFAHPLARRRGPVVGDDVVAAMAAAGLVGLEVHHPDHDAGDTAHAARLAVEHGLLGTGSSDYHGTNKTTPLGARLTDPAVYEQLLALPAALTPVS</sequence>
<dbReference type="Pfam" id="PF02811">
    <property type="entry name" value="PHP"/>
    <property type="match status" value="1"/>
</dbReference>
<name>A0A1M5EVU0_9ACTN</name>
<dbReference type="EMBL" id="FQVU01000001">
    <property type="protein sequence ID" value="SHF83355.1"/>
    <property type="molecule type" value="Genomic_DNA"/>
</dbReference>
<dbReference type="InterPro" id="IPR003141">
    <property type="entry name" value="Pol/His_phosphatase_N"/>
</dbReference>
<dbReference type="InterPro" id="IPR004013">
    <property type="entry name" value="PHP_dom"/>
</dbReference>
<proteinExistence type="predicted"/>
<feature type="domain" description="Polymerase/histidinol phosphatase N-terminal" evidence="1">
    <location>
        <begin position="18"/>
        <end position="82"/>
    </location>
</feature>
<evidence type="ECO:0000259" key="1">
    <source>
        <dbReference type="SMART" id="SM00481"/>
    </source>
</evidence>
<dbReference type="STRING" id="1206085.SAMN05443575_1022"/>
<dbReference type="GO" id="GO:0004534">
    <property type="term" value="F:5'-3' RNA exonuclease activity"/>
    <property type="evidence" value="ECO:0007669"/>
    <property type="project" value="TreeGrafter"/>
</dbReference>
<dbReference type="PANTHER" id="PTHR42924:SF3">
    <property type="entry name" value="POLYMERASE_HISTIDINOL PHOSPHATASE N-TERMINAL DOMAIN-CONTAINING PROTEIN"/>
    <property type="match status" value="1"/>
</dbReference>
<accession>A0A1M5EVU0</accession>
<dbReference type="Proteomes" id="UP000186132">
    <property type="component" value="Unassembled WGS sequence"/>
</dbReference>
<evidence type="ECO:0000313" key="2">
    <source>
        <dbReference type="EMBL" id="SHF83355.1"/>
    </source>
</evidence>
<keyword evidence="3" id="KW-1185">Reference proteome</keyword>
<dbReference type="Gene3D" id="3.20.20.140">
    <property type="entry name" value="Metal-dependent hydrolases"/>
    <property type="match status" value="1"/>
</dbReference>